<keyword evidence="3" id="KW-1185">Reference proteome</keyword>
<protein>
    <submittedName>
        <fullName evidence="4">Uncharacterized protein LOC108628860</fullName>
    </submittedName>
</protein>
<feature type="compositionally biased region" description="Polar residues" evidence="1">
    <location>
        <begin position="211"/>
        <end position="220"/>
    </location>
</feature>
<evidence type="ECO:0000256" key="1">
    <source>
        <dbReference type="SAM" id="MobiDB-lite"/>
    </source>
</evidence>
<dbReference type="InterPro" id="IPR029281">
    <property type="entry name" value="FAM194_C"/>
</dbReference>
<feature type="compositionally biased region" description="Acidic residues" evidence="1">
    <location>
        <begin position="238"/>
        <end position="247"/>
    </location>
</feature>
<evidence type="ECO:0000259" key="2">
    <source>
        <dbReference type="Pfam" id="PF14977"/>
    </source>
</evidence>
<dbReference type="Pfam" id="PF14977">
    <property type="entry name" value="FAM194"/>
    <property type="match status" value="1"/>
</dbReference>
<organism evidence="3 4">
    <name type="scientific">Ceratina calcarata</name>
    <dbReference type="NCBI Taxonomy" id="156304"/>
    <lineage>
        <taxon>Eukaryota</taxon>
        <taxon>Metazoa</taxon>
        <taxon>Ecdysozoa</taxon>
        <taxon>Arthropoda</taxon>
        <taxon>Hexapoda</taxon>
        <taxon>Insecta</taxon>
        <taxon>Pterygota</taxon>
        <taxon>Neoptera</taxon>
        <taxon>Endopterygota</taxon>
        <taxon>Hymenoptera</taxon>
        <taxon>Apocrita</taxon>
        <taxon>Aculeata</taxon>
        <taxon>Apoidea</taxon>
        <taxon>Anthophila</taxon>
        <taxon>Apidae</taxon>
        <taxon>Ceratina</taxon>
        <taxon>Zadontomerus</taxon>
    </lineage>
</organism>
<dbReference type="RefSeq" id="XP_026672595.1">
    <property type="nucleotide sequence ID" value="XM_026816794.1"/>
</dbReference>
<feature type="domain" description="FAM194 C-terminal" evidence="2">
    <location>
        <begin position="73"/>
        <end position="183"/>
    </location>
</feature>
<accession>A0AAJ7WEM3</accession>
<dbReference type="AlphaFoldDB" id="A0AAJ7WEM3"/>
<name>A0AAJ7WEM3_9HYME</name>
<evidence type="ECO:0000313" key="4">
    <source>
        <dbReference type="RefSeq" id="XP_026672595.1"/>
    </source>
</evidence>
<feature type="compositionally biased region" description="Basic and acidic residues" evidence="1">
    <location>
        <begin position="221"/>
        <end position="232"/>
    </location>
</feature>
<proteinExistence type="predicted"/>
<dbReference type="KEGG" id="ccal:108628860"/>
<dbReference type="GeneID" id="108628860"/>
<reference evidence="4" key="1">
    <citation type="submission" date="2025-08" db="UniProtKB">
        <authorList>
            <consortium name="RefSeq"/>
        </authorList>
    </citation>
    <scope>IDENTIFICATION</scope>
    <source>
        <tissue evidence="4">Whole body</tissue>
    </source>
</reference>
<gene>
    <name evidence="4" type="primary">LOC108628860</name>
</gene>
<dbReference type="Proteomes" id="UP000694925">
    <property type="component" value="Unplaced"/>
</dbReference>
<feature type="region of interest" description="Disordered" evidence="1">
    <location>
        <begin position="209"/>
        <end position="247"/>
    </location>
</feature>
<evidence type="ECO:0000313" key="3">
    <source>
        <dbReference type="Proteomes" id="UP000694925"/>
    </source>
</evidence>
<sequence length="323" mass="37504">MIIVLRSNNVVYVRNCDDRARIEYQLSDPHFVQLGWTILPVAKTMRKIARYQAKPAKPHLDWFKKHRLNGRIYYDDGVTVFVNFLSDGSAEVFYPQGEVVAIRYQRPGNCKYDMYTVFSPGGKDCMGVERKSQIVAVFDTIGNGVVLDEDGATRLSYNQIGGIWRDNPTGVPLIWRWGTYEHESVTKIVYVEKPTVHLEKLLHTPRKILKSTASTKSTSPRNKEKKVEEQKPVVETNAEQEEGEEDELGYKQALKTSSLRNRSKYEMLLKTNAKLDSCLYDVAMEFEKVRTIARQRKFMMNKYRPYLREWLKSGTRCRPRCIN</sequence>